<comment type="subcellular location">
    <subcellularLocation>
        <location evidence="1">Nucleus</location>
    </subcellularLocation>
</comment>
<dbReference type="GO" id="GO:0005634">
    <property type="term" value="C:nucleus"/>
    <property type="evidence" value="ECO:0007669"/>
    <property type="project" value="UniProtKB-SubCell"/>
</dbReference>
<feature type="compositionally biased region" description="Low complexity" evidence="6">
    <location>
        <begin position="181"/>
        <end position="193"/>
    </location>
</feature>
<dbReference type="EMBL" id="JAGSXJ010000008">
    <property type="protein sequence ID" value="KAH6689095.1"/>
    <property type="molecule type" value="Genomic_DNA"/>
</dbReference>
<feature type="region of interest" description="Disordered" evidence="6">
    <location>
        <begin position="65"/>
        <end position="89"/>
    </location>
</feature>
<dbReference type="GO" id="GO:0003723">
    <property type="term" value="F:RNA binding"/>
    <property type="evidence" value="ECO:0007669"/>
    <property type="project" value="TreeGrafter"/>
</dbReference>
<reference evidence="8" key="1">
    <citation type="journal article" date="2021" name="Nat. Commun.">
        <title>Genetic determinants of endophytism in the Arabidopsis root mycobiome.</title>
        <authorList>
            <person name="Mesny F."/>
            <person name="Miyauchi S."/>
            <person name="Thiergart T."/>
            <person name="Pickel B."/>
            <person name="Atanasova L."/>
            <person name="Karlsson M."/>
            <person name="Huettel B."/>
            <person name="Barry K.W."/>
            <person name="Haridas S."/>
            <person name="Chen C."/>
            <person name="Bauer D."/>
            <person name="Andreopoulos W."/>
            <person name="Pangilinan J."/>
            <person name="LaButti K."/>
            <person name="Riley R."/>
            <person name="Lipzen A."/>
            <person name="Clum A."/>
            <person name="Drula E."/>
            <person name="Henrissat B."/>
            <person name="Kohler A."/>
            <person name="Grigoriev I.V."/>
            <person name="Martin F.M."/>
            <person name="Hacquard S."/>
        </authorList>
    </citation>
    <scope>NUCLEOTIDE SEQUENCE</scope>
    <source>
        <strain evidence="8">MPI-SDFR-AT-0117</strain>
    </source>
</reference>
<keyword evidence="4" id="KW-0509">mRNA transport</keyword>
<keyword evidence="9" id="KW-1185">Reference proteome</keyword>
<feature type="region of interest" description="Disordered" evidence="6">
    <location>
        <begin position="104"/>
        <end position="256"/>
    </location>
</feature>
<keyword evidence="5" id="KW-0539">Nucleus</keyword>
<evidence type="ECO:0000256" key="5">
    <source>
        <dbReference type="ARBA" id="ARBA00023242"/>
    </source>
</evidence>
<sequence>QHPPFNLHPVGNNTTTTTLRLCSRSPPLIQNSTGLHTYLHQRPLSASRARFVLRTAGCLSLVWQRSASRPSRPRARLKTPKHSRRFNSSRRNSLFFSTLPLHDVDSLSTSTTTPRACSKQASSRRECHHPSSAHPNASSPTPKKPPSRASTAHPKKHHPKKTTLHTSIMAPNSRRGGKPRGAGPPSRAASRGGIAKRSSGRPLPTDRDGDLDMDAAGAAKPKRGSGPSTSTRGQSSSSRRGGANKGGPTRASERVKNAVTRHLDGAGVESLKKKNDVPLVWLNVKGLMDSKAAGNAGGGLRDLLSFIERKATTLTKDHLPVVIKQHRRNGDFVEIASTRDDAEELIKVNNFTFAGAKLEISDLEGSLAAAREARASTEDLKAKLTNILAQRYLVDDKLLKLDSLSQDQALVQMGFLESKERAEKMIAVMMKICDDLFKTHKDKMENIHSISLANNGITTIQQVDVVAETFPDLLNLDLSGNSFTKTADLAMWKGKFRKLNTLYIANNPLSVNEPKARAELIRFFPKLKDINGEQLTPEQIEELRNFTKPRPIPQHGPDFRDTNSLGETFLVDLFAMFDSDRMALLAKYYDDESHFSLSLDSNAIRDKDSPAPMSWAAYLQRSRNLTRITTHHGRKSRLFIGREAILPIWNELPPTTHPDIKTDTSKYIMDCHLLPGLADPNGQSPAMDGMIILVHGQFEELDKPSGQRGLRSFSRSIVLGPGKPGNNNIRVVSDMFSLRAYNILPNVLAAPAA</sequence>
<dbReference type="GO" id="GO:0016973">
    <property type="term" value="P:poly(A)+ mRNA export from nucleus"/>
    <property type="evidence" value="ECO:0007669"/>
    <property type="project" value="TreeGrafter"/>
</dbReference>
<evidence type="ECO:0000259" key="7">
    <source>
        <dbReference type="PROSITE" id="PS50177"/>
    </source>
</evidence>
<feature type="non-terminal residue" evidence="8">
    <location>
        <position position="1"/>
    </location>
</feature>
<dbReference type="Gene3D" id="3.10.450.50">
    <property type="match status" value="1"/>
</dbReference>
<name>A0A9P8VFR4_9PEZI</name>
<dbReference type="InterPro" id="IPR030217">
    <property type="entry name" value="NXF_fam"/>
</dbReference>
<dbReference type="SUPFAM" id="SSF52058">
    <property type="entry name" value="L domain-like"/>
    <property type="match status" value="1"/>
</dbReference>
<dbReference type="Proteomes" id="UP000770015">
    <property type="component" value="Unassembled WGS sequence"/>
</dbReference>
<dbReference type="InterPro" id="IPR018222">
    <property type="entry name" value="Nuclear_transport_factor_2_euk"/>
</dbReference>
<feature type="compositionally biased region" description="Basic residues" evidence="6">
    <location>
        <begin position="71"/>
        <end position="88"/>
    </location>
</feature>
<evidence type="ECO:0000313" key="8">
    <source>
        <dbReference type="EMBL" id="KAH6689095.1"/>
    </source>
</evidence>
<dbReference type="InterPro" id="IPR032675">
    <property type="entry name" value="LRR_dom_sf"/>
</dbReference>
<dbReference type="SUPFAM" id="SSF54427">
    <property type="entry name" value="NTF2-like"/>
    <property type="match status" value="1"/>
</dbReference>
<dbReference type="Pfam" id="PF22602">
    <property type="entry name" value="NXF_NTF2"/>
    <property type="match status" value="1"/>
</dbReference>
<protein>
    <recommendedName>
        <fullName evidence="7">NTF2 domain-containing protein</fullName>
    </recommendedName>
</protein>
<dbReference type="PANTHER" id="PTHR10662">
    <property type="entry name" value="NUCLEAR RNA EXPORT FACTOR"/>
    <property type="match status" value="1"/>
</dbReference>
<dbReference type="InterPro" id="IPR032710">
    <property type="entry name" value="NTF2-like_dom_sf"/>
</dbReference>
<comment type="similarity">
    <text evidence="2">Belongs to the NXF family.</text>
</comment>
<gene>
    <name evidence="8" type="ORF">F5X68DRAFT_204943</name>
</gene>
<evidence type="ECO:0000256" key="3">
    <source>
        <dbReference type="ARBA" id="ARBA00022448"/>
    </source>
</evidence>
<organism evidence="8 9">
    <name type="scientific">Plectosphaerella plurivora</name>
    <dbReference type="NCBI Taxonomy" id="936078"/>
    <lineage>
        <taxon>Eukaryota</taxon>
        <taxon>Fungi</taxon>
        <taxon>Dikarya</taxon>
        <taxon>Ascomycota</taxon>
        <taxon>Pezizomycotina</taxon>
        <taxon>Sordariomycetes</taxon>
        <taxon>Hypocreomycetidae</taxon>
        <taxon>Glomerellales</taxon>
        <taxon>Plectosphaerellaceae</taxon>
        <taxon>Plectosphaerella</taxon>
    </lineage>
</organism>
<dbReference type="InterPro" id="IPR002075">
    <property type="entry name" value="NTF2_dom"/>
</dbReference>
<feature type="compositionally biased region" description="Low complexity" evidence="6">
    <location>
        <begin position="214"/>
        <end position="241"/>
    </location>
</feature>
<dbReference type="Pfam" id="PF24048">
    <property type="entry name" value="LRR_NXF1-5"/>
    <property type="match status" value="1"/>
</dbReference>
<dbReference type="InterPro" id="IPR040736">
    <property type="entry name" value="Mex67_RRM"/>
</dbReference>
<dbReference type="OrthoDB" id="25872at2759"/>
<dbReference type="Pfam" id="PF18444">
    <property type="entry name" value="RRM_9"/>
    <property type="match status" value="1"/>
</dbReference>
<feature type="compositionally biased region" description="Polar residues" evidence="6">
    <location>
        <begin position="106"/>
        <end position="121"/>
    </location>
</feature>
<feature type="compositionally biased region" description="Low complexity" evidence="6">
    <location>
        <begin position="130"/>
        <end position="141"/>
    </location>
</feature>
<dbReference type="AlphaFoldDB" id="A0A9P8VFR4"/>
<evidence type="ECO:0000256" key="4">
    <source>
        <dbReference type="ARBA" id="ARBA00022816"/>
    </source>
</evidence>
<evidence type="ECO:0000256" key="2">
    <source>
        <dbReference type="ARBA" id="ARBA00009285"/>
    </source>
</evidence>
<dbReference type="Gene3D" id="3.80.10.10">
    <property type="entry name" value="Ribonuclease Inhibitor"/>
    <property type="match status" value="1"/>
</dbReference>
<feature type="compositionally biased region" description="Basic residues" evidence="6">
    <location>
        <begin position="153"/>
        <end position="163"/>
    </location>
</feature>
<feature type="non-terminal residue" evidence="8">
    <location>
        <position position="753"/>
    </location>
</feature>
<proteinExistence type="inferred from homology"/>
<feature type="domain" description="NTF2" evidence="7">
    <location>
        <begin position="565"/>
        <end position="738"/>
    </location>
</feature>
<accession>A0A9P8VFR4</accession>
<comment type="caution">
    <text evidence="8">The sequence shown here is derived from an EMBL/GenBank/DDBJ whole genome shotgun (WGS) entry which is preliminary data.</text>
</comment>
<dbReference type="PANTHER" id="PTHR10662:SF22">
    <property type="entry name" value="NUCLEAR RNA EXPORT FACTOR 1"/>
    <property type="match status" value="1"/>
</dbReference>
<evidence type="ECO:0000256" key="6">
    <source>
        <dbReference type="SAM" id="MobiDB-lite"/>
    </source>
</evidence>
<keyword evidence="3" id="KW-0813">Transport</keyword>
<dbReference type="InterPro" id="IPR057125">
    <property type="entry name" value="NXF1/2/3/5-like_LRR"/>
</dbReference>
<evidence type="ECO:0000313" key="9">
    <source>
        <dbReference type="Proteomes" id="UP000770015"/>
    </source>
</evidence>
<evidence type="ECO:0000256" key="1">
    <source>
        <dbReference type="ARBA" id="ARBA00004123"/>
    </source>
</evidence>
<dbReference type="PROSITE" id="PS50177">
    <property type="entry name" value="NTF2_DOMAIN"/>
    <property type="match status" value="1"/>
</dbReference>